<dbReference type="GeneID" id="73347874"/>
<reference evidence="2" key="1">
    <citation type="journal article" date="2021" name="Mol. Plant Microbe Interact.">
        <title>Complete Genome Sequence of the Plant-Pathogenic Fungus Colletotrichum lupini.</title>
        <authorList>
            <person name="Baroncelli R."/>
            <person name="Pensec F."/>
            <person name="Da Lio D."/>
            <person name="Boufleur T."/>
            <person name="Vicente I."/>
            <person name="Sarrocco S."/>
            <person name="Picot A."/>
            <person name="Baraldi E."/>
            <person name="Sukno S."/>
            <person name="Thon M."/>
            <person name="Le Floch G."/>
        </authorList>
    </citation>
    <scope>NUCLEOTIDE SEQUENCE</scope>
    <source>
        <strain evidence="2">IMI 504893</strain>
    </source>
</reference>
<feature type="chain" id="PRO_5040490318" description="Secreted protein" evidence="1">
    <location>
        <begin position="31"/>
        <end position="102"/>
    </location>
</feature>
<sequence length="102" mass="11167">MSRNVSLTSLAGCLCGLICLLVQTVNQIHSWFWANACAQVCLFTHCWQRYGAIRNEPFGARCPFCLEMHISDPHGLPTGTPLTVPIPSASSAGIGRRKHELT</sequence>
<proteinExistence type="predicted"/>
<evidence type="ECO:0000256" key="1">
    <source>
        <dbReference type="SAM" id="SignalP"/>
    </source>
</evidence>
<keyword evidence="3" id="KW-1185">Reference proteome</keyword>
<dbReference type="Proteomes" id="UP000830671">
    <property type="component" value="Chromosome 7"/>
</dbReference>
<dbReference type="RefSeq" id="XP_049150010.1">
    <property type="nucleotide sequence ID" value="XM_049292864.1"/>
</dbReference>
<name>A0A9Q8T411_9PEZI</name>
<evidence type="ECO:0000313" key="2">
    <source>
        <dbReference type="EMBL" id="UQC88405.1"/>
    </source>
</evidence>
<accession>A0A9Q8T411</accession>
<gene>
    <name evidence="2" type="ORF">CLUP02_13929</name>
</gene>
<dbReference type="AlphaFoldDB" id="A0A9Q8T411"/>
<evidence type="ECO:0008006" key="4">
    <source>
        <dbReference type="Google" id="ProtNLM"/>
    </source>
</evidence>
<protein>
    <recommendedName>
        <fullName evidence="4">Secreted protein</fullName>
    </recommendedName>
</protein>
<keyword evidence="1" id="KW-0732">Signal</keyword>
<feature type="signal peptide" evidence="1">
    <location>
        <begin position="1"/>
        <end position="30"/>
    </location>
</feature>
<dbReference type="EMBL" id="CP019479">
    <property type="protein sequence ID" value="UQC88405.1"/>
    <property type="molecule type" value="Genomic_DNA"/>
</dbReference>
<organism evidence="2 3">
    <name type="scientific">Colletotrichum lupini</name>
    <dbReference type="NCBI Taxonomy" id="145971"/>
    <lineage>
        <taxon>Eukaryota</taxon>
        <taxon>Fungi</taxon>
        <taxon>Dikarya</taxon>
        <taxon>Ascomycota</taxon>
        <taxon>Pezizomycotina</taxon>
        <taxon>Sordariomycetes</taxon>
        <taxon>Hypocreomycetidae</taxon>
        <taxon>Glomerellales</taxon>
        <taxon>Glomerellaceae</taxon>
        <taxon>Colletotrichum</taxon>
        <taxon>Colletotrichum acutatum species complex</taxon>
    </lineage>
</organism>
<dbReference type="KEGG" id="clup:CLUP02_13929"/>
<evidence type="ECO:0000313" key="3">
    <source>
        <dbReference type="Proteomes" id="UP000830671"/>
    </source>
</evidence>